<dbReference type="EMBL" id="WSZM01000286">
    <property type="protein sequence ID" value="KAF4036021.1"/>
    <property type="molecule type" value="Genomic_DNA"/>
</dbReference>
<sequence length="70" mass="7209">MTVGGFVSVINGSTAVRSSLELNQASPWRNVARGVSTWSPTRGEVGKAGGGAHVRASPPTPCIGPARFLF</sequence>
<keyword evidence="3" id="KW-1185">Reference proteome</keyword>
<comment type="caution">
    <text evidence="2">The sequence shown here is derived from an EMBL/GenBank/DDBJ whole genome shotgun (WGS) entry which is preliminary data.</text>
</comment>
<dbReference type="Proteomes" id="UP000602510">
    <property type="component" value="Unassembled WGS sequence"/>
</dbReference>
<organism evidence="2 3">
    <name type="scientific">Phytophthora infestans</name>
    <name type="common">Potato late blight agent</name>
    <name type="synonym">Botrytis infestans</name>
    <dbReference type="NCBI Taxonomy" id="4787"/>
    <lineage>
        <taxon>Eukaryota</taxon>
        <taxon>Sar</taxon>
        <taxon>Stramenopiles</taxon>
        <taxon>Oomycota</taxon>
        <taxon>Peronosporomycetes</taxon>
        <taxon>Peronosporales</taxon>
        <taxon>Peronosporaceae</taxon>
        <taxon>Phytophthora</taxon>
    </lineage>
</organism>
<feature type="region of interest" description="Disordered" evidence="1">
    <location>
        <begin position="33"/>
        <end position="57"/>
    </location>
</feature>
<evidence type="ECO:0000313" key="2">
    <source>
        <dbReference type="EMBL" id="KAF4036021.1"/>
    </source>
</evidence>
<dbReference type="AlphaFoldDB" id="A0A833WSZ6"/>
<gene>
    <name evidence="2" type="ORF">GN244_ATG12020</name>
</gene>
<protein>
    <submittedName>
        <fullName evidence="2">Uncharacterized protein</fullName>
    </submittedName>
</protein>
<reference evidence="2" key="1">
    <citation type="submission" date="2020-04" db="EMBL/GenBank/DDBJ databases">
        <title>Hybrid Assembly of Korean Phytophthora infestans isolates.</title>
        <authorList>
            <person name="Prokchorchik M."/>
            <person name="Lee Y."/>
            <person name="Seo J."/>
            <person name="Cho J.-H."/>
            <person name="Park Y.-E."/>
            <person name="Jang D.-C."/>
            <person name="Im J.-S."/>
            <person name="Choi J.-G."/>
            <person name="Park H.-J."/>
            <person name="Lee G.-B."/>
            <person name="Lee Y.-G."/>
            <person name="Hong S.-Y."/>
            <person name="Cho K."/>
            <person name="Sohn K.H."/>
        </authorList>
    </citation>
    <scope>NUCLEOTIDE SEQUENCE</scope>
    <source>
        <strain evidence="2">KR_1_A1</strain>
    </source>
</reference>
<name>A0A833WSZ6_PHYIN</name>
<proteinExistence type="predicted"/>
<accession>A0A833WSZ6</accession>
<evidence type="ECO:0000313" key="3">
    <source>
        <dbReference type="Proteomes" id="UP000602510"/>
    </source>
</evidence>
<evidence type="ECO:0000256" key="1">
    <source>
        <dbReference type="SAM" id="MobiDB-lite"/>
    </source>
</evidence>